<evidence type="ECO:0000256" key="8">
    <source>
        <dbReference type="SAM" id="MobiDB-lite"/>
    </source>
</evidence>
<dbReference type="PANTHER" id="PTHR12558">
    <property type="entry name" value="CELL DIVISION CYCLE 16,23,27"/>
    <property type="match status" value="1"/>
</dbReference>
<dbReference type="Pfam" id="PF05420">
    <property type="entry name" value="BCSC_C"/>
    <property type="match status" value="1"/>
</dbReference>
<evidence type="ECO:0000256" key="5">
    <source>
        <dbReference type="ARBA" id="ARBA00022803"/>
    </source>
</evidence>
<organism evidence="11 12">
    <name type="scientific">Pseudomonas morbosilactucae</name>
    <dbReference type="NCBI Taxonomy" id="2938197"/>
    <lineage>
        <taxon>Bacteria</taxon>
        <taxon>Pseudomonadati</taxon>
        <taxon>Pseudomonadota</taxon>
        <taxon>Gammaproteobacteria</taxon>
        <taxon>Pseudomonadales</taxon>
        <taxon>Pseudomonadaceae</taxon>
        <taxon>Pseudomonas</taxon>
    </lineage>
</organism>
<feature type="compositionally biased region" description="Basic and acidic residues" evidence="8">
    <location>
        <begin position="869"/>
        <end position="879"/>
    </location>
</feature>
<comment type="function">
    <text evidence="1">Required for maximal bacterial cellulose synthesis.</text>
</comment>
<feature type="compositionally biased region" description="Polar residues" evidence="8">
    <location>
        <begin position="994"/>
        <end position="1009"/>
    </location>
</feature>
<reference evidence="11 12" key="2">
    <citation type="journal article" date="2023" name="Plant Pathol.">
        <title>Dismantling and reorganizing Pseudomonas marginalis sensu#lato.</title>
        <authorList>
            <person name="Sawada H."/>
            <person name="Fujikawa T."/>
            <person name="Satou M."/>
        </authorList>
    </citation>
    <scope>NUCLEOTIDE SEQUENCE [LARGE SCALE GENOMIC DNA]</scope>
    <source>
        <strain evidence="11 12">MAFF 302030</strain>
    </source>
</reference>
<feature type="domain" description="Cellulose synthase operon C C-terminal" evidence="10">
    <location>
        <begin position="948"/>
        <end position="1291"/>
    </location>
</feature>
<keyword evidence="5 7" id="KW-0802">TPR repeat</keyword>
<evidence type="ECO:0000256" key="4">
    <source>
        <dbReference type="ARBA" id="ARBA00022737"/>
    </source>
</evidence>
<keyword evidence="3 9" id="KW-0732">Signal</keyword>
<protein>
    <submittedName>
        <fullName evidence="11">Cellulose synthase subunit BcsC-related outer membrane protein</fullName>
    </submittedName>
</protein>
<dbReference type="SUPFAM" id="SSF48452">
    <property type="entry name" value="TPR-like"/>
    <property type="match status" value="2"/>
</dbReference>
<dbReference type="Gene3D" id="1.25.40.10">
    <property type="entry name" value="Tetratricopeptide repeat domain"/>
    <property type="match status" value="4"/>
</dbReference>
<dbReference type="PROSITE" id="PS50005">
    <property type="entry name" value="TPR"/>
    <property type="match status" value="1"/>
</dbReference>
<dbReference type="EMBL" id="JALQCW010000019">
    <property type="protein sequence ID" value="MCK9797975.1"/>
    <property type="molecule type" value="Genomic_DNA"/>
</dbReference>
<evidence type="ECO:0000256" key="2">
    <source>
        <dbReference type="ARBA" id="ARBA00005186"/>
    </source>
</evidence>
<dbReference type="GO" id="GO:0030244">
    <property type="term" value="P:cellulose biosynthetic process"/>
    <property type="evidence" value="ECO:0007669"/>
    <property type="project" value="UniProtKB-KW"/>
</dbReference>
<feature type="repeat" description="TPR" evidence="7">
    <location>
        <begin position="719"/>
        <end position="752"/>
    </location>
</feature>
<evidence type="ECO:0000259" key="10">
    <source>
        <dbReference type="Pfam" id="PF05420"/>
    </source>
</evidence>
<feature type="region of interest" description="Disordered" evidence="8">
    <location>
        <begin position="820"/>
        <end position="889"/>
    </location>
</feature>
<name>A0A9X2C5N7_9PSED</name>
<dbReference type="Pfam" id="PF13432">
    <property type="entry name" value="TPR_16"/>
    <property type="match status" value="1"/>
</dbReference>
<feature type="region of interest" description="Disordered" evidence="8">
    <location>
        <begin position="994"/>
        <end position="1013"/>
    </location>
</feature>
<comment type="caution">
    <text evidence="11">The sequence shown here is derived from an EMBL/GenBank/DDBJ whole genome shotgun (WGS) entry which is preliminary data.</text>
</comment>
<dbReference type="PRINTS" id="PR01441">
    <property type="entry name" value="CELLSNTHASEC"/>
</dbReference>
<keyword evidence="6" id="KW-0135">Cellulose biosynthesis</keyword>
<dbReference type="InterPro" id="IPR003921">
    <property type="entry name" value="Cell_synth_C"/>
</dbReference>
<dbReference type="Pfam" id="PF13181">
    <property type="entry name" value="TPR_8"/>
    <property type="match status" value="1"/>
</dbReference>
<proteinExistence type="predicted"/>
<dbReference type="InterPro" id="IPR011990">
    <property type="entry name" value="TPR-like_helical_dom_sf"/>
</dbReference>
<feature type="compositionally biased region" description="Polar residues" evidence="8">
    <location>
        <begin position="848"/>
        <end position="857"/>
    </location>
</feature>
<dbReference type="GO" id="GO:0006011">
    <property type="term" value="P:UDP-alpha-D-glucose metabolic process"/>
    <property type="evidence" value="ECO:0007669"/>
    <property type="project" value="InterPro"/>
</dbReference>
<evidence type="ECO:0000256" key="1">
    <source>
        <dbReference type="ARBA" id="ARBA00003476"/>
    </source>
</evidence>
<evidence type="ECO:0000256" key="7">
    <source>
        <dbReference type="PROSITE-ProRule" id="PRU00339"/>
    </source>
</evidence>
<dbReference type="RefSeq" id="WP_123332326.1">
    <property type="nucleotide sequence ID" value="NZ_JALQCW010000019.1"/>
</dbReference>
<evidence type="ECO:0000256" key="9">
    <source>
        <dbReference type="SAM" id="SignalP"/>
    </source>
</evidence>
<sequence length="1310" mass="142339">MRKQTLALAVWAAIAANGSFAAEAGDPQALLIQQGYYWQAKEHPDRAAEAWSKLLNMAPEQPDALYGLGLIKVQQKNIAEAQAYLSRLQALKPLPLQALQLQQDIALSSPEKQALLEQARELSDADERDKAVAVYKQLLDGHPPQGLIAREYYNTLGFATGGWPEARVGLERLAKQRPDDSILALFLALHLARNPDSRPEGIQALAKLSHNPDIGGNADETWRFALQWLGPPSRDQVSLFQQYLQAHPDDTEIRALMDKGIAQGRNGPGWQRDPHVARGLKALDAGDLVTAEQELQARLTDQPRDFDALGGMGVLRQQQNRLPEAENYLVQATQLPGGGQWRTALEDVRYWILLGAADTAQRAGRYSEARDSVDKAIAKNPQNPAGPTALAGLQARMGQLDAAEAGYRKVLAKTPDYADALSGLINVLSQANKSDEALRLIDSLPAAEQARLAPSVHIRALRATQVAKIAERRGDLPAAQKAYKEALADDPKNPWTRFGLARVYLRSGQAQTARDLIDEQLKQQPDSSDALYASTLLSAELGEWTKAQRALAKIPPAQRSPDMNEMDLDIRLHVQTEQAVEMARRGQRQEAWALLENASPLTRNKPERVAVLASAYAEAGNPQQAVNLMRDLLDQETAPDANLKLLYAGVLLKADQDTEASDILRDLQGQAMDDSATKRYADLVYLYRVKQADQLREKNDLVAAYDMLSPALAQRPNDAQGVTSLARMYAASGNLEKAQQLYAPLLKGDPSNARLYLGLADIGIQGRDYGLAEKSVKKALALEPGEPQTLTHSARIYRSMGKTGEASKLLRKALEIESSQQVASNPAPAANAAPKPFNPFVGLPGQRKQATALTTASLIPPPVSTSPSERSRGKTRASDEQVPLLASNYPAGSKGMALGEDIYAPESRTSSYQSPAQKVLNEIAADRSGYVNQGFTVRNNNSEKGLGKLTDIETPFELGLPLGEDSASMALRITPVWLSSGSISADTSNRFGTSALNSDGTLRPSNQRTFSDRQTDTGVGFAVAYKDKEQGLEADAGVSPVGFTYSTPIGGVKLNRPFEGDTDYRWGINVSRRSVTDSLTSFAGSRDPRTGVKWGGVTANGARGELSYDDQEMGVYGYASAHKLLGNNVESNNRAELGSGIYWYLRNAEDSTLTLGVSGSALSYSENQGYYTYGHGGYFSPQKFFAIGVPISWAQRTDRFSYRLKSSVGVQYIGQDSVEAFPDDNVLQDRAGNANLGEYKGSSKTGIGYSFNAAGEFKVRPNFFLGASLGVDNASDYTQYAGGLYLRYTFEDMTGPMNLPVSPFGSPYSN</sequence>
<feature type="signal peptide" evidence="9">
    <location>
        <begin position="1"/>
        <end position="21"/>
    </location>
</feature>
<feature type="chain" id="PRO_5040791366" evidence="9">
    <location>
        <begin position="22"/>
        <end position="1310"/>
    </location>
</feature>
<dbReference type="Proteomes" id="UP001155059">
    <property type="component" value="Unassembled WGS sequence"/>
</dbReference>
<dbReference type="Pfam" id="PF14559">
    <property type="entry name" value="TPR_19"/>
    <property type="match status" value="2"/>
</dbReference>
<evidence type="ECO:0000313" key="12">
    <source>
        <dbReference type="Proteomes" id="UP001155059"/>
    </source>
</evidence>
<dbReference type="GO" id="GO:0019867">
    <property type="term" value="C:outer membrane"/>
    <property type="evidence" value="ECO:0007669"/>
    <property type="project" value="InterPro"/>
</dbReference>
<keyword evidence="4" id="KW-0677">Repeat</keyword>
<feature type="compositionally biased region" description="Low complexity" evidence="8">
    <location>
        <begin position="825"/>
        <end position="840"/>
    </location>
</feature>
<dbReference type="InterPro" id="IPR019734">
    <property type="entry name" value="TPR_rpt"/>
</dbReference>
<evidence type="ECO:0000313" key="11">
    <source>
        <dbReference type="EMBL" id="MCK9797975.1"/>
    </source>
</evidence>
<dbReference type="InterPro" id="IPR008410">
    <property type="entry name" value="BCSC_C"/>
</dbReference>
<reference evidence="11 12" key="1">
    <citation type="journal article" date="2022" name="Int. J. Syst. Evol. Microbiol.">
        <title>Pseudomonas aegrilactucae sp. nov. and Pseudomonas morbosilactucae sp. nov., pathogens causing bacterial rot of lettuce in Japan.</title>
        <authorList>
            <person name="Sawada H."/>
            <person name="Fujikawa T."/>
            <person name="Satou M."/>
        </authorList>
    </citation>
    <scope>NUCLEOTIDE SEQUENCE [LARGE SCALE GENOMIC DNA]</scope>
    <source>
        <strain evidence="11 12">MAFF 302030</strain>
    </source>
</reference>
<comment type="pathway">
    <text evidence="2">Glycan metabolism; bacterial cellulose biosynthesis.</text>
</comment>
<gene>
    <name evidence="11" type="ORF">M1B34_09605</name>
</gene>
<evidence type="ECO:0000256" key="3">
    <source>
        <dbReference type="ARBA" id="ARBA00022729"/>
    </source>
</evidence>
<dbReference type="PANTHER" id="PTHR12558:SF13">
    <property type="entry name" value="CELL DIVISION CYCLE PROTEIN 27 HOMOLOG"/>
    <property type="match status" value="1"/>
</dbReference>
<evidence type="ECO:0000256" key="6">
    <source>
        <dbReference type="ARBA" id="ARBA00022916"/>
    </source>
</evidence>
<dbReference type="SMART" id="SM00028">
    <property type="entry name" value="TPR"/>
    <property type="match status" value="10"/>
</dbReference>
<accession>A0A9X2C5N7</accession>